<dbReference type="InterPro" id="IPR000960">
    <property type="entry name" value="Flavin_mOase"/>
</dbReference>
<proteinExistence type="inferred from homology"/>
<evidence type="ECO:0000256" key="3">
    <source>
        <dbReference type="ARBA" id="ARBA00022630"/>
    </source>
</evidence>
<keyword evidence="3 8" id="KW-0285">Flavoprotein</keyword>
<keyword evidence="5" id="KW-0521">NADP</keyword>
<accession>A0AA39C4M3</accession>
<organism evidence="9 10">
    <name type="scientific">Microctonus aethiopoides</name>
    <dbReference type="NCBI Taxonomy" id="144406"/>
    <lineage>
        <taxon>Eukaryota</taxon>
        <taxon>Metazoa</taxon>
        <taxon>Ecdysozoa</taxon>
        <taxon>Arthropoda</taxon>
        <taxon>Hexapoda</taxon>
        <taxon>Insecta</taxon>
        <taxon>Pterygota</taxon>
        <taxon>Neoptera</taxon>
        <taxon>Endopterygota</taxon>
        <taxon>Hymenoptera</taxon>
        <taxon>Apocrita</taxon>
        <taxon>Ichneumonoidea</taxon>
        <taxon>Braconidae</taxon>
        <taxon>Euphorinae</taxon>
        <taxon>Microctonus</taxon>
    </lineage>
</organism>
<evidence type="ECO:0000256" key="4">
    <source>
        <dbReference type="ARBA" id="ARBA00022827"/>
    </source>
</evidence>
<comment type="caution">
    <text evidence="9">The sequence shown here is derived from an EMBL/GenBank/DDBJ whole genome shotgun (WGS) entry which is preliminary data.</text>
</comment>
<protein>
    <recommendedName>
        <fullName evidence="8">Flavin-containing monooxygenase</fullName>
        <ecNumber evidence="8">1.-.-.-</ecNumber>
    </recommendedName>
</protein>
<dbReference type="EMBL" id="JAQQBS010001425">
    <property type="protein sequence ID" value="KAK0157743.1"/>
    <property type="molecule type" value="Genomic_DNA"/>
</dbReference>
<comment type="similarity">
    <text evidence="2 8">Belongs to the FMO family.</text>
</comment>
<comment type="cofactor">
    <cofactor evidence="1 8">
        <name>FAD</name>
        <dbReference type="ChEBI" id="CHEBI:57692"/>
    </cofactor>
</comment>
<dbReference type="GO" id="GO:0004499">
    <property type="term" value="F:N,N-dimethylaniline monooxygenase activity"/>
    <property type="evidence" value="ECO:0007669"/>
    <property type="project" value="InterPro"/>
</dbReference>
<dbReference type="InterPro" id="IPR020946">
    <property type="entry name" value="Flavin_mOase-like"/>
</dbReference>
<evidence type="ECO:0000256" key="6">
    <source>
        <dbReference type="ARBA" id="ARBA00023002"/>
    </source>
</evidence>
<keyword evidence="4 8" id="KW-0274">FAD</keyword>
<dbReference type="GO" id="GO:0050660">
    <property type="term" value="F:flavin adenine dinucleotide binding"/>
    <property type="evidence" value="ECO:0007669"/>
    <property type="project" value="InterPro"/>
</dbReference>
<dbReference type="Proteomes" id="UP001168990">
    <property type="component" value="Unassembled WGS sequence"/>
</dbReference>
<dbReference type="PANTHER" id="PTHR23023">
    <property type="entry name" value="DIMETHYLANILINE MONOOXYGENASE"/>
    <property type="match status" value="1"/>
</dbReference>
<name>A0AA39C4M3_9HYME</name>
<evidence type="ECO:0000256" key="7">
    <source>
        <dbReference type="ARBA" id="ARBA00023033"/>
    </source>
</evidence>
<dbReference type="Pfam" id="PF00743">
    <property type="entry name" value="FMO-like"/>
    <property type="match status" value="2"/>
</dbReference>
<evidence type="ECO:0000313" key="10">
    <source>
        <dbReference type="Proteomes" id="UP001168990"/>
    </source>
</evidence>
<dbReference type="PIRSF" id="PIRSF000332">
    <property type="entry name" value="FMO"/>
    <property type="match status" value="1"/>
</dbReference>
<dbReference type="Gene3D" id="3.50.50.60">
    <property type="entry name" value="FAD/NAD(P)-binding domain"/>
    <property type="match status" value="3"/>
</dbReference>
<evidence type="ECO:0000256" key="2">
    <source>
        <dbReference type="ARBA" id="ARBA00009183"/>
    </source>
</evidence>
<gene>
    <name evidence="9" type="ORF">PV328_011444</name>
</gene>
<evidence type="ECO:0000256" key="5">
    <source>
        <dbReference type="ARBA" id="ARBA00022857"/>
    </source>
</evidence>
<evidence type="ECO:0000313" key="9">
    <source>
        <dbReference type="EMBL" id="KAK0157743.1"/>
    </source>
</evidence>
<dbReference type="EC" id="1.-.-.-" evidence="8"/>
<keyword evidence="6 8" id="KW-0560">Oxidoreductase</keyword>
<dbReference type="AlphaFoldDB" id="A0AA39C4M3"/>
<reference evidence="9" key="2">
    <citation type="submission" date="2023-03" db="EMBL/GenBank/DDBJ databases">
        <authorList>
            <person name="Inwood S.N."/>
            <person name="Skelly J.G."/>
            <person name="Guhlin J."/>
            <person name="Harrop T.W.R."/>
            <person name="Goldson S.G."/>
            <person name="Dearden P.K."/>
        </authorList>
    </citation>
    <scope>NUCLEOTIDE SEQUENCE</scope>
    <source>
        <strain evidence="9">Irish</strain>
        <tissue evidence="9">Whole body</tissue>
    </source>
</reference>
<dbReference type="SUPFAM" id="SSF51905">
    <property type="entry name" value="FAD/NAD(P)-binding domain"/>
    <property type="match status" value="2"/>
</dbReference>
<keyword evidence="7 8" id="KW-0503">Monooxygenase</keyword>
<evidence type="ECO:0000256" key="8">
    <source>
        <dbReference type="RuleBase" id="RU361177"/>
    </source>
</evidence>
<dbReference type="FunFam" id="3.50.50.60:FF:000138">
    <property type="entry name" value="Flavin-containing monooxygenase"/>
    <property type="match status" value="1"/>
</dbReference>
<dbReference type="InterPro" id="IPR036188">
    <property type="entry name" value="FAD/NAD-bd_sf"/>
</dbReference>
<dbReference type="GO" id="GO:0050661">
    <property type="term" value="F:NADP binding"/>
    <property type="evidence" value="ECO:0007669"/>
    <property type="project" value="InterPro"/>
</dbReference>
<reference evidence="9" key="1">
    <citation type="journal article" date="2023" name="bioRxiv">
        <title>Scaffold-level genome assemblies of two parasitoid biocontrol wasps reveal the parthenogenesis mechanism and an associated novel virus.</title>
        <authorList>
            <person name="Inwood S."/>
            <person name="Skelly J."/>
            <person name="Guhlin J."/>
            <person name="Harrop T."/>
            <person name="Goldson S."/>
            <person name="Dearden P."/>
        </authorList>
    </citation>
    <scope>NUCLEOTIDE SEQUENCE</scope>
    <source>
        <strain evidence="9">Irish</strain>
        <tissue evidence="9">Whole body</tissue>
    </source>
</reference>
<keyword evidence="10" id="KW-1185">Reference proteome</keyword>
<sequence>MAAIMPRKKIRICVIGAGAAGLCAARHLSHDLESFEPAIFEQNITIGGTWVYNDNVGIDNNNYPIHSSIYKNLRTNIPLKLMNFPDFQSMDQKRPSCGTHEQVLNYLHDYANHFKLFQYIKFNTKIQSIKPQMSNENWQQTTFRVTIKHLITQIIEDKIFDAIIICNGHYSTPKIPVIIGIETFSGDSMHSHDYRTPQKYIKKNVIVLGAGPSGIDIGIEISDYAQHVYLSHNNTRLTSVLPLNMTQVQGIESINGNNFTLNDGTIIIADALIYCTGYYFTFPFLTDECQIKVIDNYVTPLYKHLINIEHPKMAIVGIPSQVIPFPLFHYQVQYFLGLLLNRVILPSKDKMLEDVKLNNGKYPHKLSHNQWEYNDYFANAVGVDKLPLFYKNGYNAIHTLRSTNVLQYKDSEIVVKDDGETVHINI</sequence>
<dbReference type="InterPro" id="IPR050346">
    <property type="entry name" value="FMO-like"/>
</dbReference>
<dbReference type="PRINTS" id="PR00370">
    <property type="entry name" value="FMOXYGENASE"/>
</dbReference>
<evidence type="ECO:0000256" key="1">
    <source>
        <dbReference type="ARBA" id="ARBA00001974"/>
    </source>
</evidence>